<dbReference type="Gene3D" id="3.40.50.720">
    <property type="entry name" value="NAD(P)-binding Rossmann-like Domain"/>
    <property type="match status" value="1"/>
</dbReference>
<evidence type="ECO:0000256" key="3">
    <source>
        <dbReference type="ARBA" id="ARBA00012995"/>
    </source>
</evidence>
<evidence type="ECO:0000256" key="7">
    <source>
        <dbReference type="ARBA" id="ARBA00023002"/>
    </source>
</evidence>
<evidence type="ECO:0000256" key="5">
    <source>
        <dbReference type="ARBA" id="ARBA00022737"/>
    </source>
</evidence>
<dbReference type="NCBIfam" id="TIGR00756">
    <property type="entry name" value="PPR"/>
    <property type="match status" value="4"/>
</dbReference>
<evidence type="ECO:0000256" key="10">
    <source>
        <dbReference type="SAM" id="MobiDB-lite"/>
    </source>
</evidence>
<keyword evidence="4" id="KW-0816">Tricarboxylic acid cycle</keyword>
<dbReference type="NCBIfam" id="TIGR01772">
    <property type="entry name" value="MDH_euk_gproteo"/>
    <property type="match status" value="1"/>
</dbReference>
<feature type="domain" description="Lactate/malate dehydrogenase N-terminal" evidence="11">
    <location>
        <begin position="1040"/>
        <end position="1182"/>
    </location>
</feature>
<keyword evidence="7" id="KW-0560">Oxidoreductase</keyword>
<dbReference type="GO" id="GO:0009451">
    <property type="term" value="P:RNA modification"/>
    <property type="evidence" value="ECO:0007669"/>
    <property type="project" value="InterPro"/>
</dbReference>
<dbReference type="FunFam" id="1.25.40.10:FF:000880">
    <property type="entry name" value="Pentatricopeptide (PPR) repeat-containing protein-like"/>
    <property type="match status" value="1"/>
</dbReference>
<name>M8C2N4_AEGTA</name>
<dbReference type="PANTHER" id="PTHR24015">
    <property type="entry name" value="OS07G0578800 PROTEIN-RELATED"/>
    <property type="match status" value="1"/>
</dbReference>
<dbReference type="Gene3D" id="3.90.110.10">
    <property type="entry name" value="Lactate dehydrogenase/glycoside hydrolase, family 4, C-terminal"/>
    <property type="match status" value="1"/>
</dbReference>
<evidence type="ECO:0000259" key="12">
    <source>
        <dbReference type="Pfam" id="PF02866"/>
    </source>
</evidence>
<comment type="catalytic activity">
    <reaction evidence="9">
        <text>(S)-malate + NAD(+) = oxaloacetate + NADH + H(+)</text>
        <dbReference type="Rhea" id="RHEA:21432"/>
        <dbReference type="ChEBI" id="CHEBI:15378"/>
        <dbReference type="ChEBI" id="CHEBI:15589"/>
        <dbReference type="ChEBI" id="CHEBI:16452"/>
        <dbReference type="ChEBI" id="CHEBI:57540"/>
        <dbReference type="ChEBI" id="CHEBI:57945"/>
        <dbReference type="EC" id="1.1.1.37"/>
    </reaction>
</comment>
<dbReference type="GO" id="GO:0006099">
    <property type="term" value="P:tricarboxylic acid cycle"/>
    <property type="evidence" value="ECO:0007669"/>
    <property type="project" value="UniProtKB-KW"/>
</dbReference>
<accession>M8C2N4</accession>
<dbReference type="InterPro" id="IPR015955">
    <property type="entry name" value="Lactate_DH/Glyco_Ohase_4_C"/>
</dbReference>
<dbReference type="InterPro" id="IPR046960">
    <property type="entry name" value="PPR_At4g14850-like_plant"/>
</dbReference>
<dbReference type="InterPro" id="IPR001236">
    <property type="entry name" value="Lactate/malate_DH_N"/>
</dbReference>
<dbReference type="SUPFAM" id="SSF56327">
    <property type="entry name" value="LDH C-terminal domain-like"/>
    <property type="match status" value="1"/>
</dbReference>
<evidence type="ECO:0000256" key="2">
    <source>
        <dbReference type="ARBA" id="ARBA00011738"/>
    </source>
</evidence>
<dbReference type="FunFam" id="1.25.40.10:FF:000090">
    <property type="entry name" value="Pentatricopeptide repeat-containing protein, chloroplastic"/>
    <property type="match status" value="1"/>
</dbReference>
<feature type="compositionally biased region" description="Polar residues" evidence="10">
    <location>
        <begin position="903"/>
        <end position="916"/>
    </location>
</feature>
<dbReference type="Pfam" id="PF00056">
    <property type="entry name" value="Ldh_1_N"/>
    <property type="match status" value="1"/>
</dbReference>
<dbReference type="PROSITE" id="PS51375">
    <property type="entry name" value="PPR"/>
    <property type="match status" value="4"/>
</dbReference>
<dbReference type="InterPro" id="IPR002885">
    <property type="entry name" value="PPR_rpt"/>
</dbReference>
<organism evidence="13">
    <name type="scientific">Aegilops tauschii</name>
    <name type="common">Tausch's goatgrass</name>
    <name type="synonym">Aegilops squarrosa</name>
    <dbReference type="NCBI Taxonomy" id="37682"/>
    <lineage>
        <taxon>Eukaryota</taxon>
        <taxon>Viridiplantae</taxon>
        <taxon>Streptophyta</taxon>
        <taxon>Embryophyta</taxon>
        <taxon>Tracheophyta</taxon>
        <taxon>Spermatophyta</taxon>
        <taxon>Magnoliopsida</taxon>
        <taxon>Liliopsida</taxon>
        <taxon>Poales</taxon>
        <taxon>Poaceae</taxon>
        <taxon>BOP clade</taxon>
        <taxon>Pooideae</taxon>
        <taxon>Triticodae</taxon>
        <taxon>Triticeae</taxon>
        <taxon>Triticinae</taxon>
        <taxon>Aegilops</taxon>
    </lineage>
</organism>
<dbReference type="GO" id="GO:0030060">
    <property type="term" value="F:L-malate dehydrogenase (NAD+) activity"/>
    <property type="evidence" value="ECO:0007669"/>
    <property type="project" value="UniProtKB-EC"/>
</dbReference>
<dbReference type="Pfam" id="PF13041">
    <property type="entry name" value="PPR_2"/>
    <property type="match status" value="2"/>
</dbReference>
<evidence type="ECO:0000256" key="4">
    <source>
        <dbReference type="ARBA" id="ARBA00022532"/>
    </source>
</evidence>
<protein>
    <recommendedName>
        <fullName evidence="3">malate dehydrogenase</fullName>
        <ecNumber evidence="3">1.1.1.37</ecNumber>
    </recommendedName>
</protein>
<dbReference type="Pfam" id="PF01535">
    <property type="entry name" value="PPR"/>
    <property type="match status" value="3"/>
</dbReference>
<dbReference type="CDD" id="cd01337">
    <property type="entry name" value="MDH_glyoxysomal_mitochondrial"/>
    <property type="match status" value="1"/>
</dbReference>
<evidence type="ECO:0000313" key="13">
    <source>
        <dbReference type="EnsemblPlants" id="EMT28278"/>
    </source>
</evidence>
<evidence type="ECO:0000256" key="8">
    <source>
        <dbReference type="ARBA" id="ARBA00023027"/>
    </source>
</evidence>
<reference evidence="13" key="1">
    <citation type="submission" date="2015-06" db="UniProtKB">
        <authorList>
            <consortium name="EnsemblPlants"/>
        </authorList>
    </citation>
    <scope>IDENTIFICATION</scope>
</reference>
<dbReference type="Gene3D" id="1.25.40.10">
    <property type="entry name" value="Tetratricopeptide repeat domain"/>
    <property type="match status" value="7"/>
</dbReference>
<proteinExistence type="inferred from homology"/>
<keyword evidence="5" id="KW-0677">Repeat</keyword>
<dbReference type="InterPro" id="IPR010097">
    <property type="entry name" value="Malate_DH_type1"/>
</dbReference>
<dbReference type="PANTHER" id="PTHR24015:SF1862">
    <property type="entry name" value="OS01G0357800 PROTEIN"/>
    <property type="match status" value="1"/>
</dbReference>
<dbReference type="InterPro" id="IPR022383">
    <property type="entry name" value="Lactate/malate_DH_C"/>
</dbReference>
<feature type="region of interest" description="Disordered" evidence="10">
    <location>
        <begin position="899"/>
        <end position="944"/>
    </location>
</feature>
<evidence type="ECO:0000256" key="1">
    <source>
        <dbReference type="ARBA" id="ARBA00008824"/>
    </source>
</evidence>
<sequence length="1360" mass="148231">MQSGSKFVKIIVPARRLSGSISGTTVGSSKKVCGAEKLALLVQSCADVRSLKKLHARVLAHGLGWDVILGSKILGLYAHLGALPDSRLVFQSIVNGDLALWNSAMVDYFRAGYVEEVILLYRRLKLHQFCLNEKTITFGLKSCTQLRNLLLGKGMHADSLKLGLSGDKFVGSSLVGLYSKLGKIDDSQRVFEEIFDKDIVAYTSMISAYSDVVDSSAWNAFKIASEMIRNNLEVNRVTLVSLLQVAGNLEAFRLGKSMHCYAIRRGIGVSDEVLETSLVDMYARCGAYQLAYALLNNSKGTVASWNAVLSGLTRTQESRDAIQYFSVMLHHHKVTPDSVTFANVLSACTELCYCGYAASIHAYLIRRTIAVDLVLATALIEVYSKCKRVVRSRHLFDQLTVKDAVSYNVMIHGYLQNGLADEATTLLNDMMKECIAPNSATVVCLLTAFADQRDLIRGRWIHGFAIRHGFSSDADIANQILHMYSICREIVATKIVFDSLEKKNLFSWTAMMKGYLSFGRADEVVRLCHLMQQHGEKPDSVTLMYAVQAVSELGHLKGVKEIQCFVYHASMEKDTITANSLITAYAKCGRLDLSEALFFSMEHKNLDSWNAMISAYGMHGFYLKVLEMFQQMEDEKIKPDELTFTSVLSACSHAGLVKEGWCIFQSMISLYSVHPQEEHYGCIVDLLGRAGHLEEGYKFIKLLSLTDKSSMYCALLSACRTYGNTLLGHIISKELLEHGPQDPDAPAIWAAGNRVEVCRGRWRKVEFLLDPVDRHISYSQGDATRFPFLEAMGDSETPIDPCDTVDASVVGGAAAEPSSVGLLQMTGAIREQPARLEVGSDCCRGNGRIQCQNSLIGRREHKEQRSNSVQYCTFFPLMIGALVAAQAAVQRSSSSMGKRAAANEQQYGQTSSSKRTTVWAEELHRRQGRSRRTGTRAGEKEQQALAQEIEEHAREIKEEACELLLDMASSATISSVGAQAALVSKPRNRGISGLKASSSISFELGSSFLGKTGSLRASVTTRVAPKAKSVARILPEASYKVAVLGAAGGIGQPLGLLIKMSPLVSELRLYDIANVKGVAADLSHCNTPSQVMDFTGPAELASCLKGVDVVVIPAGVPRKPGMTRDDLFNINAGIVKSLIEAVADNCPEAFIHIISNPVNSTVPIAAEILKQKGVYNTKKLFGVSTLDVVRANTFVAQKKGLKLIDVDVPVVGGHAGITILPLLSKTRPSVTFTDEETEQLTKRIQNAGTEVVEAKAGAGSATLSMAYAAARFVESSLRALAGDPDVYECTYVQSELTELPFFASRVKIGKNGVESIISSDLEGITEYEANALEALKPELKASIEKGIEFAHKQQGAAASV</sequence>
<dbReference type="GO" id="GO:0003723">
    <property type="term" value="F:RNA binding"/>
    <property type="evidence" value="ECO:0007669"/>
    <property type="project" value="InterPro"/>
</dbReference>
<dbReference type="SUPFAM" id="SSF51735">
    <property type="entry name" value="NAD(P)-binding Rossmann-fold domains"/>
    <property type="match status" value="1"/>
</dbReference>
<keyword evidence="8" id="KW-0520">NAD</keyword>
<dbReference type="FunFam" id="3.40.50.720:FF:000017">
    <property type="entry name" value="Malate dehydrogenase"/>
    <property type="match status" value="1"/>
</dbReference>
<comment type="subunit">
    <text evidence="2">Homodimer.</text>
</comment>
<feature type="domain" description="Lactate/malate dehydrogenase C-terminal" evidence="12">
    <location>
        <begin position="1185"/>
        <end position="1349"/>
    </location>
</feature>
<dbReference type="EC" id="1.1.1.37" evidence="3"/>
<evidence type="ECO:0000256" key="6">
    <source>
        <dbReference type="ARBA" id="ARBA00022946"/>
    </source>
</evidence>
<dbReference type="GO" id="GO:0005737">
    <property type="term" value="C:cytoplasm"/>
    <property type="evidence" value="ECO:0007669"/>
    <property type="project" value="UniProtKB-ARBA"/>
</dbReference>
<keyword evidence="6" id="KW-0809">Transit peptide</keyword>
<dbReference type="FunFam" id="3.90.110.10:FF:000001">
    <property type="entry name" value="Malate dehydrogenase"/>
    <property type="match status" value="1"/>
</dbReference>
<dbReference type="InterPro" id="IPR036291">
    <property type="entry name" value="NAD(P)-bd_dom_sf"/>
</dbReference>
<evidence type="ECO:0000259" key="11">
    <source>
        <dbReference type="Pfam" id="PF00056"/>
    </source>
</evidence>
<dbReference type="Pfam" id="PF02866">
    <property type="entry name" value="Ldh_1_C"/>
    <property type="match status" value="1"/>
</dbReference>
<comment type="similarity">
    <text evidence="1">Belongs to the LDH/MDH superfamily. MDH type 1 family.</text>
</comment>
<dbReference type="InterPro" id="IPR011990">
    <property type="entry name" value="TPR-like_helical_dom_sf"/>
</dbReference>
<dbReference type="EnsemblPlants" id="EMT28278">
    <property type="protein sequence ID" value="EMT28278"/>
    <property type="gene ID" value="F775_13649"/>
</dbReference>
<evidence type="ECO:0000256" key="9">
    <source>
        <dbReference type="ARBA" id="ARBA00048313"/>
    </source>
</evidence>